<dbReference type="PANTHER" id="PTHR19134">
    <property type="entry name" value="RECEPTOR-TYPE TYROSINE-PROTEIN PHOSPHATASE"/>
    <property type="match status" value="1"/>
</dbReference>
<dbReference type="AlphaFoldDB" id="A0AAV6Y4F3"/>
<proteinExistence type="predicted"/>
<comment type="caution">
    <text evidence="10">The sequence shown here is derived from an EMBL/GenBank/DDBJ whole genome shotgun (WGS) entry which is preliminary data.</text>
</comment>
<dbReference type="InterPro" id="IPR016130">
    <property type="entry name" value="Tyr_Pase_AS"/>
</dbReference>
<dbReference type="GO" id="GO:0004725">
    <property type="term" value="F:protein tyrosine phosphatase activity"/>
    <property type="evidence" value="ECO:0007669"/>
    <property type="project" value="UniProtKB-EC"/>
</dbReference>
<evidence type="ECO:0000256" key="6">
    <source>
        <dbReference type="ARBA" id="ARBA00022912"/>
    </source>
</evidence>
<dbReference type="CDD" id="cd17658">
    <property type="entry name" value="PTPc_plant_PTP1"/>
    <property type="match status" value="1"/>
</dbReference>
<dbReference type="EMBL" id="WHWC01000001">
    <property type="protein sequence ID" value="KAG8389699.1"/>
    <property type="molecule type" value="Genomic_DNA"/>
</dbReference>
<keyword evidence="6" id="KW-0904">Protein phosphatase</keyword>
<evidence type="ECO:0000256" key="1">
    <source>
        <dbReference type="ARBA" id="ARBA00004496"/>
    </source>
</evidence>
<evidence type="ECO:0000313" key="10">
    <source>
        <dbReference type="EMBL" id="KAG8389699.1"/>
    </source>
</evidence>
<feature type="region of interest" description="Disordered" evidence="7">
    <location>
        <begin position="1"/>
        <end position="20"/>
    </location>
</feature>
<evidence type="ECO:0000313" key="11">
    <source>
        <dbReference type="Proteomes" id="UP000826271"/>
    </source>
</evidence>
<dbReference type="SMART" id="SM00194">
    <property type="entry name" value="PTPc"/>
    <property type="match status" value="1"/>
</dbReference>
<dbReference type="Pfam" id="PF00102">
    <property type="entry name" value="Y_phosphatase"/>
    <property type="match status" value="1"/>
</dbReference>
<sequence length="345" mass="38645">MATTTTSKPLSSADTSAPPAAAESFDFSLDAAAEMTTLPLSGDQLRYCSDALECFKSKQISSQQTICHEFQTLQANRMRASDIRSRCTVAFDNLNYSKNRYTDVVPFDDNRVILKQCTDYRSSAKGYINASLVTTSESVSRFIATQGPLSHTSEDFWEMILQYRCPVIVMLTRLVDNYHTVKCADYFQAEDGPREFGNICIATKWIQTADNSLILRCLEVKHKESEEPPLSVLHVQYPEWPDHGVPNDTLVVRRIFKRISAVPLSLGPIVVHCSAGIGRTGTYCAIHNTIQRVLIGDVTALDLVNTVMTFRSQRIGMVQTLEQYLFCYDAIVDELENLISYSNSS</sequence>
<dbReference type="Proteomes" id="UP000826271">
    <property type="component" value="Unassembled WGS sequence"/>
</dbReference>
<evidence type="ECO:0000259" key="8">
    <source>
        <dbReference type="PROSITE" id="PS50055"/>
    </source>
</evidence>
<gene>
    <name evidence="10" type="ORF">BUALT_Bualt01G0005900</name>
</gene>
<feature type="domain" description="Tyrosine-protein phosphatase" evidence="8">
    <location>
        <begin position="66"/>
        <end position="334"/>
    </location>
</feature>
<dbReference type="PROSITE" id="PS50056">
    <property type="entry name" value="TYR_PHOSPHATASE_2"/>
    <property type="match status" value="1"/>
</dbReference>
<protein>
    <recommendedName>
        <fullName evidence="2">protein-tyrosine-phosphatase</fullName>
        <ecNumber evidence="2">3.1.3.48</ecNumber>
    </recommendedName>
</protein>
<evidence type="ECO:0000256" key="5">
    <source>
        <dbReference type="ARBA" id="ARBA00022801"/>
    </source>
</evidence>
<dbReference type="InterPro" id="IPR000242">
    <property type="entry name" value="PTP_cat"/>
</dbReference>
<accession>A0AAV6Y4F3</accession>
<dbReference type="PROSITE" id="PS50055">
    <property type="entry name" value="TYR_PHOSPHATASE_PTP"/>
    <property type="match status" value="1"/>
</dbReference>
<dbReference type="InterPro" id="IPR050348">
    <property type="entry name" value="Protein-Tyr_Phosphatase"/>
</dbReference>
<dbReference type="PANTHER" id="PTHR19134:SF449">
    <property type="entry name" value="TYROSINE-PROTEIN PHOSPHATASE 1"/>
    <property type="match status" value="1"/>
</dbReference>
<evidence type="ECO:0000256" key="7">
    <source>
        <dbReference type="SAM" id="MobiDB-lite"/>
    </source>
</evidence>
<dbReference type="EC" id="3.1.3.48" evidence="2"/>
<dbReference type="InterPro" id="IPR029021">
    <property type="entry name" value="Prot-tyrosine_phosphatase-like"/>
</dbReference>
<keyword evidence="3" id="KW-0963">Cytoplasm</keyword>
<evidence type="ECO:0000256" key="2">
    <source>
        <dbReference type="ARBA" id="ARBA00013064"/>
    </source>
</evidence>
<evidence type="ECO:0000256" key="3">
    <source>
        <dbReference type="ARBA" id="ARBA00022490"/>
    </source>
</evidence>
<dbReference type="Gene3D" id="3.90.190.10">
    <property type="entry name" value="Protein tyrosine phosphatase superfamily"/>
    <property type="match status" value="1"/>
</dbReference>
<keyword evidence="5" id="KW-0378">Hydrolase</keyword>
<dbReference type="SMART" id="SM00404">
    <property type="entry name" value="PTPc_motif"/>
    <property type="match status" value="1"/>
</dbReference>
<dbReference type="InterPro" id="IPR000387">
    <property type="entry name" value="Tyr_Pase_dom"/>
</dbReference>
<keyword evidence="11" id="KW-1185">Reference proteome</keyword>
<dbReference type="InterPro" id="IPR003595">
    <property type="entry name" value="Tyr_Pase_cat"/>
</dbReference>
<keyword evidence="4" id="KW-0597">Phosphoprotein</keyword>
<reference evidence="10" key="1">
    <citation type="submission" date="2019-10" db="EMBL/GenBank/DDBJ databases">
        <authorList>
            <person name="Zhang R."/>
            <person name="Pan Y."/>
            <person name="Wang J."/>
            <person name="Ma R."/>
            <person name="Yu S."/>
        </authorList>
    </citation>
    <scope>NUCLEOTIDE SEQUENCE</scope>
    <source>
        <strain evidence="10">LA-IB0</strain>
        <tissue evidence="10">Leaf</tissue>
    </source>
</reference>
<dbReference type="PRINTS" id="PR00700">
    <property type="entry name" value="PRTYPHPHTASE"/>
</dbReference>
<dbReference type="FunFam" id="3.90.190.10:FF:000045">
    <property type="entry name" value="Tyrosine-protein phosphatase non-receptor type 12"/>
    <property type="match status" value="1"/>
</dbReference>
<dbReference type="SUPFAM" id="SSF52799">
    <property type="entry name" value="(Phosphotyrosine protein) phosphatases II"/>
    <property type="match status" value="1"/>
</dbReference>
<organism evidence="10 11">
    <name type="scientific">Buddleja alternifolia</name>
    <dbReference type="NCBI Taxonomy" id="168488"/>
    <lineage>
        <taxon>Eukaryota</taxon>
        <taxon>Viridiplantae</taxon>
        <taxon>Streptophyta</taxon>
        <taxon>Embryophyta</taxon>
        <taxon>Tracheophyta</taxon>
        <taxon>Spermatophyta</taxon>
        <taxon>Magnoliopsida</taxon>
        <taxon>eudicotyledons</taxon>
        <taxon>Gunneridae</taxon>
        <taxon>Pentapetalae</taxon>
        <taxon>asterids</taxon>
        <taxon>lamiids</taxon>
        <taxon>Lamiales</taxon>
        <taxon>Scrophulariaceae</taxon>
        <taxon>Buddlejeae</taxon>
        <taxon>Buddleja</taxon>
    </lineage>
</organism>
<feature type="domain" description="Tyrosine specific protein phosphatases" evidence="9">
    <location>
        <begin position="253"/>
        <end position="325"/>
    </location>
</feature>
<comment type="subcellular location">
    <subcellularLocation>
        <location evidence="1">Cytoplasm</location>
    </subcellularLocation>
</comment>
<feature type="compositionally biased region" description="Low complexity" evidence="7">
    <location>
        <begin position="9"/>
        <end position="20"/>
    </location>
</feature>
<dbReference type="GO" id="GO:0005737">
    <property type="term" value="C:cytoplasm"/>
    <property type="evidence" value="ECO:0007669"/>
    <property type="project" value="UniProtKB-SubCell"/>
</dbReference>
<dbReference type="PROSITE" id="PS00383">
    <property type="entry name" value="TYR_PHOSPHATASE_1"/>
    <property type="match status" value="1"/>
</dbReference>
<name>A0AAV6Y4F3_9LAMI</name>
<evidence type="ECO:0000256" key="4">
    <source>
        <dbReference type="ARBA" id="ARBA00022553"/>
    </source>
</evidence>
<evidence type="ECO:0000259" key="9">
    <source>
        <dbReference type="PROSITE" id="PS50056"/>
    </source>
</evidence>